<evidence type="ECO:0000256" key="2">
    <source>
        <dbReference type="SAM" id="Phobius"/>
    </source>
</evidence>
<gene>
    <name evidence="3" type="ORF">QBC33DRAFT_562769</name>
</gene>
<keyword evidence="2" id="KW-0812">Transmembrane</keyword>
<keyword evidence="2" id="KW-1133">Transmembrane helix</keyword>
<dbReference type="Proteomes" id="UP001244011">
    <property type="component" value="Unassembled WGS sequence"/>
</dbReference>
<evidence type="ECO:0000313" key="4">
    <source>
        <dbReference type="Proteomes" id="UP001244011"/>
    </source>
</evidence>
<keyword evidence="2" id="KW-0472">Membrane</keyword>
<dbReference type="GeneID" id="85313419"/>
<keyword evidence="4" id="KW-1185">Reference proteome</keyword>
<protein>
    <submittedName>
        <fullName evidence="3">Uncharacterized protein</fullName>
    </submittedName>
</protein>
<evidence type="ECO:0000256" key="1">
    <source>
        <dbReference type="SAM" id="MobiDB-lite"/>
    </source>
</evidence>
<dbReference type="AlphaFoldDB" id="A0AAJ0FDN4"/>
<proteinExistence type="predicted"/>
<reference evidence="3" key="1">
    <citation type="submission" date="2023-06" db="EMBL/GenBank/DDBJ databases">
        <title>Genome-scale phylogeny and comparative genomics of the fungal order Sordariales.</title>
        <authorList>
            <consortium name="Lawrence Berkeley National Laboratory"/>
            <person name="Hensen N."/>
            <person name="Bonometti L."/>
            <person name="Westerberg I."/>
            <person name="Brannstrom I.O."/>
            <person name="Guillou S."/>
            <person name="Cros-Aarteil S."/>
            <person name="Calhoun S."/>
            <person name="Haridas S."/>
            <person name="Kuo A."/>
            <person name="Mondo S."/>
            <person name="Pangilinan J."/>
            <person name="Riley R."/>
            <person name="Labutti K."/>
            <person name="Andreopoulos B."/>
            <person name="Lipzen A."/>
            <person name="Chen C."/>
            <person name="Yanf M."/>
            <person name="Daum C."/>
            <person name="Ng V."/>
            <person name="Clum A."/>
            <person name="Steindorff A."/>
            <person name="Ohm R."/>
            <person name="Martin F."/>
            <person name="Silar P."/>
            <person name="Natvig D."/>
            <person name="Lalanne C."/>
            <person name="Gautier V."/>
            <person name="Ament-Velasquez S.L."/>
            <person name="Kruys A."/>
            <person name="Hutchinson M.I."/>
            <person name="Powell A.J."/>
            <person name="Barry K."/>
            <person name="Miller A.N."/>
            <person name="Grigoriev I.V."/>
            <person name="Debuchy R."/>
            <person name="Gladieux P."/>
            <person name="Thoren M.H."/>
            <person name="Johannesson H."/>
        </authorList>
    </citation>
    <scope>NUCLEOTIDE SEQUENCE</scope>
    <source>
        <strain evidence="3">8032-3</strain>
    </source>
</reference>
<feature type="transmembrane region" description="Helical" evidence="2">
    <location>
        <begin position="34"/>
        <end position="56"/>
    </location>
</feature>
<accession>A0AAJ0FDN4</accession>
<name>A0AAJ0FDN4_9PEZI</name>
<sequence>MGANTSTIFRHGTPGGGQLISPRDGTKFSTPVAAVAWAIVGFSGLCVVVAVGVYVYRRNRRNRQRREDVEMQPR</sequence>
<dbReference type="RefSeq" id="XP_060279650.1">
    <property type="nucleotide sequence ID" value="XM_060430232.1"/>
</dbReference>
<comment type="caution">
    <text evidence="3">The sequence shown here is derived from an EMBL/GenBank/DDBJ whole genome shotgun (WGS) entry which is preliminary data.</text>
</comment>
<dbReference type="EMBL" id="MU839027">
    <property type="protein sequence ID" value="KAK1763437.1"/>
    <property type="molecule type" value="Genomic_DNA"/>
</dbReference>
<evidence type="ECO:0000313" key="3">
    <source>
        <dbReference type="EMBL" id="KAK1763437.1"/>
    </source>
</evidence>
<organism evidence="3 4">
    <name type="scientific">Phialemonium atrogriseum</name>
    <dbReference type="NCBI Taxonomy" id="1093897"/>
    <lineage>
        <taxon>Eukaryota</taxon>
        <taxon>Fungi</taxon>
        <taxon>Dikarya</taxon>
        <taxon>Ascomycota</taxon>
        <taxon>Pezizomycotina</taxon>
        <taxon>Sordariomycetes</taxon>
        <taxon>Sordariomycetidae</taxon>
        <taxon>Cephalothecales</taxon>
        <taxon>Cephalothecaceae</taxon>
        <taxon>Phialemonium</taxon>
    </lineage>
</organism>
<feature type="region of interest" description="Disordered" evidence="1">
    <location>
        <begin position="1"/>
        <end position="23"/>
    </location>
</feature>